<protein>
    <submittedName>
        <fullName evidence="1">Unnamed protein product</fullName>
    </submittedName>
</protein>
<evidence type="ECO:0000313" key="1">
    <source>
        <dbReference type="EMBL" id="GMG28993.1"/>
    </source>
</evidence>
<name>A0AAN4YH19_ASPOZ</name>
<gene>
    <name evidence="1" type="ORF">Aory04_000531300</name>
</gene>
<dbReference type="AlphaFoldDB" id="A0AAN4YH19"/>
<evidence type="ECO:0000313" key="2">
    <source>
        <dbReference type="Proteomes" id="UP001165205"/>
    </source>
</evidence>
<comment type="caution">
    <text evidence="1">The sequence shown here is derived from an EMBL/GenBank/DDBJ whole genome shotgun (WGS) entry which is preliminary data.</text>
</comment>
<organism evidence="1 2">
    <name type="scientific">Aspergillus oryzae</name>
    <name type="common">Yellow koji mold</name>
    <dbReference type="NCBI Taxonomy" id="5062"/>
    <lineage>
        <taxon>Eukaryota</taxon>
        <taxon>Fungi</taxon>
        <taxon>Dikarya</taxon>
        <taxon>Ascomycota</taxon>
        <taxon>Pezizomycotina</taxon>
        <taxon>Eurotiomycetes</taxon>
        <taxon>Eurotiomycetidae</taxon>
        <taxon>Eurotiales</taxon>
        <taxon>Aspergillaceae</taxon>
        <taxon>Aspergillus</taxon>
        <taxon>Aspergillus subgen. Circumdati</taxon>
    </lineage>
</organism>
<proteinExistence type="predicted"/>
<dbReference type="Proteomes" id="UP001165205">
    <property type="component" value="Unassembled WGS sequence"/>
</dbReference>
<accession>A0AAN4YH19</accession>
<sequence>MTQNRLTQVEYQNTETDLAHGNAGHTANAISPCTVYLLGLGSSISLGAEVGRGVSASEEAAKDGLNERVEDDLGTAGKLGQHMFMIVFLEKQKKKAYLVWGRAIQRTRPNLKIYIDSTLNDGEEGVNNPVLSDSHVNQSCRFIQGNLSRARSTAYGKSGIDQRENKITRTYRQPLQEESAYSISVQGQMRSKTYLCVIGLASGEQCVERVVARDDEAGQVNKEFTGNVEENQEGVNTDQTKDHVDLGDGGLTLKVVEDRVLGKLWDETHKKCFD</sequence>
<reference evidence="1" key="1">
    <citation type="submission" date="2023-04" db="EMBL/GenBank/DDBJ databases">
        <title>Aspergillus oryzae NBRC 4228.</title>
        <authorList>
            <person name="Ichikawa N."/>
            <person name="Sato H."/>
            <person name="Tonouchi N."/>
        </authorList>
    </citation>
    <scope>NUCLEOTIDE SEQUENCE</scope>
    <source>
        <strain evidence="1">NBRC 4228</strain>
    </source>
</reference>
<dbReference type="EMBL" id="BSYA01000051">
    <property type="protein sequence ID" value="GMG28993.1"/>
    <property type="molecule type" value="Genomic_DNA"/>
</dbReference>